<keyword evidence="3" id="KW-1185">Reference proteome</keyword>
<accession>A0A1H8Q082</accession>
<dbReference type="STRING" id="673521.SAMN05660991_00485"/>
<dbReference type="InterPro" id="IPR036188">
    <property type="entry name" value="FAD/NAD-bd_sf"/>
</dbReference>
<protein>
    <submittedName>
        <fullName evidence="2">Dehydrogenase (Flavoprotein)</fullName>
    </submittedName>
</protein>
<dbReference type="Pfam" id="PF01494">
    <property type="entry name" value="FAD_binding_3"/>
    <property type="match status" value="1"/>
</dbReference>
<organism evidence="2 3">
    <name type="scientific">Trujillonella endophytica</name>
    <dbReference type="NCBI Taxonomy" id="673521"/>
    <lineage>
        <taxon>Bacteria</taxon>
        <taxon>Bacillati</taxon>
        <taxon>Actinomycetota</taxon>
        <taxon>Actinomycetes</taxon>
        <taxon>Geodermatophilales</taxon>
        <taxon>Geodermatophilaceae</taxon>
        <taxon>Trujillonella</taxon>
    </lineage>
</organism>
<gene>
    <name evidence="2" type="ORF">SAMN05660991_00485</name>
</gene>
<reference evidence="3" key="1">
    <citation type="submission" date="2016-10" db="EMBL/GenBank/DDBJ databases">
        <authorList>
            <person name="Varghese N."/>
            <person name="Submissions S."/>
        </authorList>
    </citation>
    <scope>NUCLEOTIDE SEQUENCE [LARGE SCALE GENOMIC DNA]</scope>
    <source>
        <strain evidence="3">DSM 45413</strain>
    </source>
</reference>
<dbReference type="PANTHER" id="PTHR42685">
    <property type="entry name" value="GERANYLGERANYL DIPHOSPHATE REDUCTASE"/>
    <property type="match status" value="1"/>
</dbReference>
<dbReference type="PRINTS" id="PR00420">
    <property type="entry name" value="RNGMNOXGNASE"/>
</dbReference>
<proteinExistence type="predicted"/>
<name>A0A1H8Q082_9ACTN</name>
<dbReference type="SUPFAM" id="SSF51905">
    <property type="entry name" value="FAD/NAD(P)-binding domain"/>
    <property type="match status" value="1"/>
</dbReference>
<dbReference type="InterPro" id="IPR002938">
    <property type="entry name" value="FAD-bd"/>
</dbReference>
<dbReference type="PANTHER" id="PTHR42685:SF22">
    <property type="entry name" value="CONDITIONED MEDIUM FACTOR RECEPTOR 1"/>
    <property type="match status" value="1"/>
</dbReference>
<dbReference type="EMBL" id="FOEE01000001">
    <property type="protein sequence ID" value="SEO47476.1"/>
    <property type="molecule type" value="Genomic_DNA"/>
</dbReference>
<evidence type="ECO:0000313" key="3">
    <source>
        <dbReference type="Proteomes" id="UP000198960"/>
    </source>
</evidence>
<evidence type="ECO:0000259" key="1">
    <source>
        <dbReference type="Pfam" id="PF01494"/>
    </source>
</evidence>
<dbReference type="GO" id="GO:0071949">
    <property type="term" value="F:FAD binding"/>
    <property type="evidence" value="ECO:0007669"/>
    <property type="project" value="InterPro"/>
</dbReference>
<dbReference type="Gene3D" id="3.50.50.60">
    <property type="entry name" value="FAD/NAD(P)-binding domain"/>
    <property type="match status" value="1"/>
</dbReference>
<dbReference type="AlphaFoldDB" id="A0A1H8Q082"/>
<dbReference type="InterPro" id="IPR050407">
    <property type="entry name" value="Geranylgeranyl_reductase"/>
</dbReference>
<dbReference type="Proteomes" id="UP000198960">
    <property type="component" value="Unassembled WGS sequence"/>
</dbReference>
<dbReference type="OrthoDB" id="103324at2"/>
<sequence length="404" mass="42648">MDDGYDAIVVGARCAGSPTAMLLARSGHRVLLVDRATFPSDTVSTLMIHAPGVAALRRWGLLDAVTASGCPPIDRYTFDFGAFTIAGTPRPCEGGSTAYAPRRTHLDRVLVEAAVAAGAELRERVTVEDVLRDDDGAVAGIVGHGPGGRPVRERARVVIGADGRSSRVARAVGAEEYMDRPRLMWSAYTYWTGLPVDAFGTVARPGRGWASLPTSDGLTLVVVGWPYAEAAAVKADLERHYLDSFELAPAFAERVRAATRVDRFSGAAVPNTFRATGGPGWALVGDAGYVKDPITAQGISDALRDAELCAAAVDQGLRGEASLADALGRYQFERDTRSLPMYGFTTGLATLEPPAPEVAQLLAAVSRDQAAMDDFVSMTAGTLSPEEFFSPEHIGPILSAAGRG</sequence>
<evidence type="ECO:0000313" key="2">
    <source>
        <dbReference type="EMBL" id="SEO47476.1"/>
    </source>
</evidence>
<dbReference type="RefSeq" id="WP_091939679.1">
    <property type="nucleotide sequence ID" value="NZ_FOEE01000001.1"/>
</dbReference>
<feature type="domain" description="FAD-binding" evidence="1">
    <location>
        <begin position="6"/>
        <end position="336"/>
    </location>
</feature>